<dbReference type="InterPro" id="IPR052336">
    <property type="entry name" value="MlaD_Phospholipid_Transporter"/>
</dbReference>
<sequence length="169" mass="17138">MNIARSHYFEAAVGLIVVIASVWLVFAFLGRTANGAGSDAIEISALFPNVSGVDVGTDVRVAGMSIGEVTAISLSSDGYQADVRMAIDPAANIPNDSSAAISSEGLLGGSYIALLPGGSLEPMQEGDVIFDTQGALDMSSLIGSFINDSGGSDDGFDTMAEPDADGTTP</sequence>
<comment type="caution">
    <text evidence="4">The sequence shown here is derived from an EMBL/GenBank/DDBJ whole genome shotgun (WGS) entry which is preliminary data.</text>
</comment>
<dbReference type="NCBIfam" id="TIGR04430">
    <property type="entry name" value="OM_asym_MlaD"/>
    <property type="match status" value="1"/>
</dbReference>
<dbReference type="PANTHER" id="PTHR33371:SF4">
    <property type="entry name" value="INTERMEMBRANE PHOSPHOLIPID TRANSPORT SYSTEM BINDING PROTEIN MLAD"/>
    <property type="match status" value="1"/>
</dbReference>
<name>A0A842HW79_9SPHN</name>
<keyword evidence="2" id="KW-0472">Membrane</keyword>
<feature type="transmembrane region" description="Helical" evidence="2">
    <location>
        <begin position="12"/>
        <end position="30"/>
    </location>
</feature>
<evidence type="ECO:0000256" key="2">
    <source>
        <dbReference type="SAM" id="Phobius"/>
    </source>
</evidence>
<dbReference type="InterPro" id="IPR003399">
    <property type="entry name" value="Mce/MlaD"/>
</dbReference>
<dbReference type="Proteomes" id="UP000564378">
    <property type="component" value="Unassembled WGS sequence"/>
</dbReference>
<evidence type="ECO:0000313" key="4">
    <source>
        <dbReference type="EMBL" id="MBC2777222.1"/>
    </source>
</evidence>
<reference evidence="4 5" key="1">
    <citation type="submission" date="2020-08" db="EMBL/GenBank/DDBJ databases">
        <title>Draft genome sequence of Parasphingopyxis sp. GrpM-11.</title>
        <authorList>
            <person name="Oh J."/>
            <person name="Roh D.-H."/>
        </authorList>
    </citation>
    <scope>NUCLEOTIDE SEQUENCE [LARGE SCALE GENOMIC DNA]</scope>
    <source>
        <strain evidence="4 5">GrpM-11</strain>
    </source>
</reference>
<protein>
    <submittedName>
        <fullName evidence="4">Outer membrane lipid asymmetry maintenance protein MlaD</fullName>
    </submittedName>
</protein>
<dbReference type="AlphaFoldDB" id="A0A842HW79"/>
<dbReference type="RefSeq" id="WP_185800445.1">
    <property type="nucleotide sequence ID" value="NZ_JACJVJ010000001.1"/>
</dbReference>
<evidence type="ECO:0000259" key="3">
    <source>
        <dbReference type="Pfam" id="PF02470"/>
    </source>
</evidence>
<proteinExistence type="predicted"/>
<keyword evidence="2" id="KW-0812">Transmembrane</keyword>
<dbReference type="PANTHER" id="PTHR33371">
    <property type="entry name" value="INTERMEMBRANE PHOSPHOLIPID TRANSPORT SYSTEM BINDING PROTEIN MLAD-RELATED"/>
    <property type="match status" value="1"/>
</dbReference>
<feature type="compositionally biased region" description="Acidic residues" evidence="1">
    <location>
        <begin position="154"/>
        <end position="169"/>
    </location>
</feature>
<dbReference type="Pfam" id="PF02470">
    <property type="entry name" value="MlaD"/>
    <property type="match status" value="1"/>
</dbReference>
<organism evidence="4 5">
    <name type="scientific">Parasphingopyxis marina</name>
    <dbReference type="NCBI Taxonomy" id="2761622"/>
    <lineage>
        <taxon>Bacteria</taxon>
        <taxon>Pseudomonadati</taxon>
        <taxon>Pseudomonadota</taxon>
        <taxon>Alphaproteobacteria</taxon>
        <taxon>Sphingomonadales</taxon>
        <taxon>Sphingomonadaceae</taxon>
        <taxon>Parasphingopyxis</taxon>
    </lineage>
</organism>
<keyword evidence="5" id="KW-1185">Reference proteome</keyword>
<gene>
    <name evidence="4" type="primary">mlaD</name>
    <name evidence="4" type="ORF">H6P80_06270</name>
</gene>
<dbReference type="GO" id="GO:0015914">
    <property type="term" value="P:phospholipid transport"/>
    <property type="evidence" value="ECO:0007669"/>
    <property type="project" value="InterPro"/>
</dbReference>
<dbReference type="EMBL" id="JACJVJ010000001">
    <property type="protein sequence ID" value="MBC2777222.1"/>
    <property type="molecule type" value="Genomic_DNA"/>
</dbReference>
<accession>A0A842HW79</accession>
<evidence type="ECO:0000313" key="5">
    <source>
        <dbReference type="Proteomes" id="UP000564378"/>
    </source>
</evidence>
<dbReference type="InterPro" id="IPR030970">
    <property type="entry name" value="ABC_MlaD"/>
</dbReference>
<feature type="region of interest" description="Disordered" evidence="1">
    <location>
        <begin position="150"/>
        <end position="169"/>
    </location>
</feature>
<evidence type="ECO:0000256" key="1">
    <source>
        <dbReference type="SAM" id="MobiDB-lite"/>
    </source>
</evidence>
<keyword evidence="2" id="KW-1133">Transmembrane helix</keyword>
<feature type="domain" description="Mce/MlaD" evidence="3">
    <location>
        <begin position="41"/>
        <end position="117"/>
    </location>
</feature>